<dbReference type="AlphaFoldDB" id="A0AAV7P7Y6"/>
<keyword evidence="3" id="KW-1185">Reference proteome</keyword>
<gene>
    <name evidence="2" type="ORF">NDU88_001447</name>
</gene>
<evidence type="ECO:0000256" key="1">
    <source>
        <dbReference type="SAM" id="MobiDB-lite"/>
    </source>
</evidence>
<evidence type="ECO:0000313" key="3">
    <source>
        <dbReference type="Proteomes" id="UP001066276"/>
    </source>
</evidence>
<feature type="compositionally biased region" description="Polar residues" evidence="1">
    <location>
        <begin position="49"/>
        <end position="58"/>
    </location>
</feature>
<reference evidence="2" key="1">
    <citation type="journal article" date="2022" name="bioRxiv">
        <title>Sequencing and chromosome-scale assembly of the giantPleurodeles waltlgenome.</title>
        <authorList>
            <person name="Brown T."/>
            <person name="Elewa A."/>
            <person name="Iarovenko S."/>
            <person name="Subramanian E."/>
            <person name="Araus A.J."/>
            <person name="Petzold A."/>
            <person name="Susuki M."/>
            <person name="Suzuki K.-i.T."/>
            <person name="Hayashi T."/>
            <person name="Toyoda A."/>
            <person name="Oliveira C."/>
            <person name="Osipova E."/>
            <person name="Leigh N.D."/>
            <person name="Simon A."/>
            <person name="Yun M.H."/>
        </authorList>
    </citation>
    <scope>NUCLEOTIDE SEQUENCE</scope>
    <source>
        <strain evidence="2">20211129_DDA</strain>
        <tissue evidence="2">Liver</tissue>
    </source>
</reference>
<feature type="compositionally biased region" description="Basic and acidic residues" evidence="1">
    <location>
        <begin position="19"/>
        <end position="28"/>
    </location>
</feature>
<protein>
    <submittedName>
        <fullName evidence="2">Uncharacterized protein</fullName>
    </submittedName>
</protein>
<sequence>GRQKGYCCPGRITSWASRDSARDREDSKMQSSDASYESGTSRLVFRIPSDQNKTLHSR</sequence>
<name>A0AAV7P7Y6_PLEWA</name>
<feature type="non-terminal residue" evidence="2">
    <location>
        <position position="1"/>
    </location>
</feature>
<proteinExistence type="predicted"/>
<dbReference type="EMBL" id="JANPWB010000011">
    <property type="protein sequence ID" value="KAJ1122974.1"/>
    <property type="molecule type" value="Genomic_DNA"/>
</dbReference>
<comment type="caution">
    <text evidence="2">The sequence shown here is derived from an EMBL/GenBank/DDBJ whole genome shotgun (WGS) entry which is preliminary data.</text>
</comment>
<evidence type="ECO:0000313" key="2">
    <source>
        <dbReference type="EMBL" id="KAJ1122974.1"/>
    </source>
</evidence>
<accession>A0AAV7P7Y6</accession>
<organism evidence="2 3">
    <name type="scientific">Pleurodeles waltl</name>
    <name type="common">Iberian ribbed newt</name>
    <dbReference type="NCBI Taxonomy" id="8319"/>
    <lineage>
        <taxon>Eukaryota</taxon>
        <taxon>Metazoa</taxon>
        <taxon>Chordata</taxon>
        <taxon>Craniata</taxon>
        <taxon>Vertebrata</taxon>
        <taxon>Euteleostomi</taxon>
        <taxon>Amphibia</taxon>
        <taxon>Batrachia</taxon>
        <taxon>Caudata</taxon>
        <taxon>Salamandroidea</taxon>
        <taxon>Salamandridae</taxon>
        <taxon>Pleurodelinae</taxon>
        <taxon>Pleurodeles</taxon>
    </lineage>
</organism>
<feature type="compositionally biased region" description="Polar residues" evidence="1">
    <location>
        <begin position="29"/>
        <end position="41"/>
    </location>
</feature>
<dbReference type="Proteomes" id="UP001066276">
    <property type="component" value="Chromosome 7"/>
</dbReference>
<feature type="region of interest" description="Disordered" evidence="1">
    <location>
        <begin position="1"/>
        <end position="58"/>
    </location>
</feature>
<feature type="non-terminal residue" evidence="2">
    <location>
        <position position="58"/>
    </location>
</feature>